<dbReference type="GO" id="GO:0005829">
    <property type="term" value="C:cytosol"/>
    <property type="evidence" value="ECO:0007669"/>
    <property type="project" value="TreeGrafter"/>
</dbReference>
<feature type="domain" description="Glycolipid transfer protein" evidence="2">
    <location>
        <begin position="29"/>
        <end position="129"/>
    </location>
</feature>
<reference evidence="3" key="2">
    <citation type="submission" date="2020-05" db="UniProtKB">
        <authorList>
            <consortium name="EnsemblMetazoa"/>
        </authorList>
    </citation>
    <scope>IDENTIFICATION</scope>
    <source>
        <strain evidence="3">CM1001059</strain>
    </source>
</reference>
<dbReference type="Proteomes" id="UP000075902">
    <property type="component" value="Unassembled WGS sequence"/>
</dbReference>
<dbReference type="STRING" id="34690.A0A182UDC9"/>
<dbReference type="SUPFAM" id="SSF110004">
    <property type="entry name" value="Glycolipid transfer protein, GLTP"/>
    <property type="match status" value="1"/>
</dbReference>
<evidence type="ECO:0000313" key="3">
    <source>
        <dbReference type="EnsemblMetazoa" id="AMEC018363-PA"/>
    </source>
</evidence>
<dbReference type="Gene3D" id="1.10.3520.10">
    <property type="entry name" value="Glycolipid transfer protein"/>
    <property type="match status" value="1"/>
</dbReference>
<keyword evidence="1" id="KW-0813">Transport</keyword>
<dbReference type="InterPro" id="IPR036497">
    <property type="entry name" value="GLTP_sf"/>
</dbReference>
<dbReference type="GO" id="GO:0016020">
    <property type="term" value="C:membrane"/>
    <property type="evidence" value="ECO:0007669"/>
    <property type="project" value="TreeGrafter"/>
</dbReference>
<dbReference type="GO" id="GO:1902387">
    <property type="term" value="F:ceramide 1-phosphate binding"/>
    <property type="evidence" value="ECO:0007669"/>
    <property type="project" value="TreeGrafter"/>
</dbReference>
<dbReference type="Pfam" id="PF08718">
    <property type="entry name" value="GLTP"/>
    <property type="match status" value="1"/>
</dbReference>
<dbReference type="InterPro" id="IPR014830">
    <property type="entry name" value="Glycolipid_transfer_prot_dom"/>
</dbReference>
<proteinExistence type="predicted"/>
<dbReference type="PANTHER" id="PTHR10219">
    <property type="entry name" value="GLYCOLIPID TRANSFER PROTEIN-RELATED"/>
    <property type="match status" value="1"/>
</dbReference>
<organism evidence="3 4">
    <name type="scientific">Anopheles melas</name>
    <dbReference type="NCBI Taxonomy" id="34690"/>
    <lineage>
        <taxon>Eukaryota</taxon>
        <taxon>Metazoa</taxon>
        <taxon>Ecdysozoa</taxon>
        <taxon>Arthropoda</taxon>
        <taxon>Hexapoda</taxon>
        <taxon>Insecta</taxon>
        <taxon>Pterygota</taxon>
        <taxon>Neoptera</taxon>
        <taxon>Endopterygota</taxon>
        <taxon>Diptera</taxon>
        <taxon>Nematocera</taxon>
        <taxon>Culicoidea</taxon>
        <taxon>Culicidae</taxon>
        <taxon>Anophelinae</taxon>
        <taxon>Anopheles</taxon>
    </lineage>
</organism>
<name>A0A182UDC9_9DIPT</name>
<evidence type="ECO:0000313" key="4">
    <source>
        <dbReference type="Proteomes" id="UP000075902"/>
    </source>
</evidence>
<evidence type="ECO:0000256" key="1">
    <source>
        <dbReference type="ARBA" id="ARBA00022448"/>
    </source>
</evidence>
<dbReference type="PANTHER" id="PTHR10219:SF25">
    <property type="entry name" value="PLECKSTRIN HOMOLOGY DOMAIN-CONTAINING FAMILY A MEMBER 8"/>
    <property type="match status" value="1"/>
</dbReference>
<accession>A0A182UDC9</accession>
<evidence type="ECO:0000259" key="2">
    <source>
        <dbReference type="Pfam" id="PF08718"/>
    </source>
</evidence>
<dbReference type="AlphaFoldDB" id="A0A182UDC9"/>
<dbReference type="EnsemblMetazoa" id="AMEC018363-RA">
    <property type="protein sequence ID" value="AMEC018363-PA"/>
    <property type="gene ID" value="AMEC018363"/>
</dbReference>
<dbReference type="VEuPathDB" id="VectorBase:AMEC018363"/>
<keyword evidence="4" id="KW-1185">Reference proteome</keyword>
<sequence length="178" mass="20920">MSEESADNSAAAAVCEAKILFRQLKPFPKITDKYKQNETLFKYLEDLILNDKDGNDNPFDTVTDGLLWLKRAFEMMEQFFRNLLEDETRSEQVKPHLKKAYEECLLPYHGFLAQKAFQVAGVAEIESEDFQRNCHHQRKDGQRLLNSANVEELWPKVPVLDKLWFLYDKRWNAHKLPV</sequence>
<protein>
    <recommendedName>
        <fullName evidence="2">Glycolipid transfer protein domain-containing protein</fullName>
    </recommendedName>
</protein>
<reference evidence="4" key="1">
    <citation type="submission" date="2014-01" db="EMBL/GenBank/DDBJ databases">
        <title>The Genome Sequence of Anopheles melas CM1001059_A (V2).</title>
        <authorList>
            <consortium name="The Broad Institute Genomics Platform"/>
            <person name="Neafsey D.E."/>
            <person name="Besansky N."/>
            <person name="Howell P."/>
            <person name="Walton C."/>
            <person name="Young S.K."/>
            <person name="Zeng Q."/>
            <person name="Gargeya S."/>
            <person name="Fitzgerald M."/>
            <person name="Haas B."/>
            <person name="Abouelleil A."/>
            <person name="Allen A.W."/>
            <person name="Alvarado L."/>
            <person name="Arachchi H.M."/>
            <person name="Berlin A.M."/>
            <person name="Chapman S.B."/>
            <person name="Gainer-Dewar J."/>
            <person name="Goldberg J."/>
            <person name="Griggs A."/>
            <person name="Gujja S."/>
            <person name="Hansen M."/>
            <person name="Howarth C."/>
            <person name="Imamovic A."/>
            <person name="Ireland A."/>
            <person name="Larimer J."/>
            <person name="McCowan C."/>
            <person name="Murphy C."/>
            <person name="Pearson M."/>
            <person name="Poon T.W."/>
            <person name="Priest M."/>
            <person name="Roberts A."/>
            <person name="Saif S."/>
            <person name="Shea T."/>
            <person name="Sisk P."/>
            <person name="Sykes S."/>
            <person name="Wortman J."/>
            <person name="Nusbaum C."/>
            <person name="Birren B."/>
        </authorList>
    </citation>
    <scope>NUCLEOTIDE SEQUENCE [LARGE SCALE GENOMIC DNA]</scope>
    <source>
        <strain evidence="4">CM1001059</strain>
    </source>
</reference>
<dbReference type="GO" id="GO:1902388">
    <property type="term" value="F:ceramide 1-phosphate transfer activity"/>
    <property type="evidence" value="ECO:0007669"/>
    <property type="project" value="TreeGrafter"/>
</dbReference>